<dbReference type="Pfam" id="PF00583">
    <property type="entry name" value="Acetyltransf_1"/>
    <property type="match status" value="1"/>
</dbReference>
<dbReference type="GO" id="GO:0016747">
    <property type="term" value="F:acyltransferase activity, transferring groups other than amino-acyl groups"/>
    <property type="evidence" value="ECO:0007669"/>
    <property type="project" value="InterPro"/>
</dbReference>
<dbReference type="CDD" id="cd04301">
    <property type="entry name" value="NAT_SF"/>
    <property type="match status" value="1"/>
</dbReference>
<dbReference type="PROSITE" id="PS51186">
    <property type="entry name" value="GNAT"/>
    <property type="match status" value="1"/>
</dbReference>
<gene>
    <name evidence="4" type="ORF">AXXA_28230</name>
</gene>
<evidence type="ECO:0000259" key="3">
    <source>
        <dbReference type="PROSITE" id="PS51186"/>
    </source>
</evidence>
<dbReference type="eggNOG" id="COG1670">
    <property type="taxonomic scope" value="Bacteria"/>
</dbReference>
<evidence type="ECO:0000313" key="5">
    <source>
        <dbReference type="Proteomes" id="UP000004853"/>
    </source>
</evidence>
<feature type="domain" description="N-acetyltransferase" evidence="3">
    <location>
        <begin position="5"/>
        <end position="156"/>
    </location>
</feature>
<dbReference type="HOGENOM" id="CLU_013985_19_8_4"/>
<organism evidence="4 5">
    <name type="scientific">Achromobacter insuavis AXX-A</name>
    <dbReference type="NCBI Taxonomy" id="1003200"/>
    <lineage>
        <taxon>Bacteria</taxon>
        <taxon>Pseudomonadati</taxon>
        <taxon>Pseudomonadota</taxon>
        <taxon>Betaproteobacteria</taxon>
        <taxon>Burkholderiales</taxon>
        <taxon>Alcaligenaceae</taxon>
        <taxon>Achromobacter</taxon>
    </lineage>
</organism>
<evidence type="ECO:0000256" key="2">
    <source>
        <dbReference type="ARBA" id="ARBA00023315"/>
    </source>
</evidence>
<dbReference type="PANTHER" id="PTHR43877">
    <property type="entry name" value="AMINOALKYLPHOSPHONATE N-ACETYLTRANSFERASE-RELATED-RELATED"/>
    <property type="match status" value="1"/>
</dbReference>
<dbReference type="AlphaFoldDB" id="F7T9K8"/>
<proteinExistence type="predicted"/>
<dbReference type="InterPro" id="IPR050832">
    <property type="entry name" value="Bact_Acetyltransf"/>
</dbReference>
<dbReference type="InterPro" id="IPR016181">
    <property type="entry name" value="Acyl_CoA_acyltransferase"/>
</dbReference>
<dbReference type="SUPFAM" id="SSF55729">
    <property type="entry name" value="Acyl-CoA N-acyltransferases (Nat)"/>
    <property type="match status" value="1"/>
</dbReference>
<evidence type="ECO:0000256" key="1">
    <source>
        <dbReference type="ARBA" id="ARBA00022679"/>
    </source>
</evidence>
<keyword evidence="2" id="KW-0012">Acyltransferase</keyword>
<dbReference type="EMBL" id="AFRQ01000134">
    <property type="protein sequence ID" value="EGP43013.1"/>
    <property type="molecule type" value="Genomic_DNA"/>
</dbReference>
<dbReference type="PANTHER" id="PTHR43877:SF2">
    <property type="entry name" value="AMINOALKYLPHOSPHONATE N-ACETYLTRANSFERASE-RELATED"/>
    <property type="match status" value="1"/>
</dbReference>
<dbReference type="Proteomes" id="UP000004853">
    <property type="component" value="Unassembled WGS sequence"/>
</dbReference>
<dbReference type="InterPro" id="IPR000182">
    <property type="entry name" value="GNAT_dom"/>
</dbReference>
<reference evidence="4 5" key="1">
    <citation type="submission" date="2011-06" db="EMBL/GenBank/DDBJ databases">
        <authorList>
            <person name="Bador J."/>
            <person name="Amoureux L."/>
            <person name="Neuwirth C."/>
        </authorList>
    </citation>
    <scope>NUCLEOTIDE SEQUENCE [LARGE SCALE GENOMIC DNA]</scope>
    <source>
        <strain evidence="4 5">AXX-A</strain>
    </source>
</reference>
<comment type="caution">
    <text evidence="4">The sequence shown here is derived from an EMBL/GenBank/DDBJ whole genome shotgun (WGS) entry which is preliminary data.</text>
</comment>
<dbReference type="RefSeq" id="WP_006395644.1">
    <property type="nucleotide sequence ID" value="NZ_GL982453.1"/>
</dbReference>
<dbReference type="PATRIC" id="fig|1003200.3.peg.5575"/>
<evidence type="ECO:0000313" key="4">
    <source>
        <dbReference type="EMBL" id="EGP43013.1"/>
    </source>
</evidence>
<protein>
    <submittedName>
        <fullName evidence="4">Putative acetyltransferase</fullName>
    </submittedName>
</protein>
<accession>F7T9K8</accession>
<dbReference type="Gene3D" id="3.40.630.30">
    <property type="match status" value="1"/>
</dbReference>
<keyword evidence="1 4" id="KW-0808">Transferase</keyword>
<sequence length="179" mass="19953">MTQPIHLERLAEHHLPGMAALYNDPAVARQVLQMPYQLPERWRKLVDPDNERLLALVATHQGEVIGSATLEQFARVRRSHCGAIGMGVARAWQRQGVGSRLLAELLSVADGWMNLRRVELTVYSDNEAAVALYRKHGFEVEGHLRDYAIRDGRYVDVTSMARLRAGPASEASLAARTSS</sequence>
<name>F7T9K8_9BURK</name>